<gene>
    <name evidence="1" type="ORF">T03_16742</name>
</gene>
<proteinExistence type="predicted"/>
<comment type="caution">
    <text evidence="1">The sequence shown here is derived from an EMBL/GenBank/DDBJ whole genome shotgun (WGS) entry which is preliminary data.</text>
</comment>
<name>A0A0V0YTV3_TRIBR</name>
<dbReference type="EMBL" id="JYDI01006253">
    <property type="protein sequence ID" value="KRY03714.1"/>
    <property type="molecule type" value="Genomic_DNA"/>
</dbReference>
<evidence type="ECO:0000313" key="1">
    <source>
        <dbReference type="EMBL" id="KRY03714.1"/>
    </source>
</evidence>
<dbReference type="AlphaFoldDB" id="A0A0V0YTV3"/>
<keyword evidence="2" id="KW-1185">Reference proteome</keyword>
<evidence type="ECO:0000313" key="2">
    <source>
        <dbReference type="Proteomes" id="UP000054653"/>
    </source>
</evidence>
<protein>
    <submittedName>
        <fullName evidence="1">Uncharacterized protein</fullName>
    </submittedName>
</protein>
<organism evidence="1 2">
    <name type="scientific">Trichinella britovi</name>
    <name type="common">Parasitic roundworm</name>
    <dbReference type="NCBI Taxonomy" id="45882"/>
    <lineage>
        <taxon>Eukaryota</taxon>
        <taxon>Metazoa</taxon>
        <taxon>Ecdysozoa</taxon>
        <taxon>Nematoda</taxon>
        <taxon>Enoplea</taxon>
        <taxon>Dorylaimia</taxon>
        <taxon>Trichinellida</taxon>
        <taxon>Trichinellidae</taxon>
        <taxon>Trichinella</taxon>
    </lineage>
</organism>
<accession>A0A0V0YTV3</accession>
<sequence>MENQYDKDFTWARMGIELSPSGTIPSGGFYIVLM</sequence>
<dbReference type="Proteomes" id="UP000054653">
    <property type="component" value="Unassembled WGS sequence"/>
</dbReference>
<reference evidence="1 2" key="1">
    <citation type="submission" date="2015-01" db="EMBL/GenBank/DDBJ databases">
        <title>Evolution of Trichinella species and genotypes.</title>
        <authorList>
            <person name="Korhonen P.K."/>
            <person name="Edoardo P."/>
            <person name="Giuseppe L.R."/>
            <person name="Gasser R.B."/>
        </authorList>
    </citation>
    <scope>NUCLEOTIDE SEQUENCE [LARGE SCALE GENOMIC DNA]</scope>
    <source>
        <strain evidence="1">ISS120</strain>
    </source>
</reference>